<keyword evidence="1" id="KW-0472">Membrane</keyword>
<organism evidence="2 3">
    <name type="scientific">Papio anubis</name>
    <name type="common">Olive baboon</name>
    <dbReference type="NCBI Taxonomy" id="9555"/>
    <lineage>
        <taxon>Eukaryota</taxon>
        <taxon>Metazoa</taxon>
        <taxon>Chordata</taxon>
        <taxon>Craniata</taxon>
        <taxon>Vertebrata</taxon>
        <taxon>Euteleostomi</taxon>
        <taxon>Mammalia</taxon>
        <taxon>Eutheria</taxon>
        <taxon>Euarchontoglires</taxon>
        <taxon>Primates</taxon>
        <taxon>Haplorrhini</taxon>
        <taxon>Catarrhini</taxon>
        <taxon>Cercopithecidae</taxon>
        <taxon>Cercopithecinae</taxon>
        <taxon>Papio</taxon>
    </lineage>
</organism>
<reference evidence="2" key="2">
    <citation type="submission" date="2025-08" db="UniProtKB">
        <authorList>
            <consortium name="Ensembl"/>
        </authorList>
    </citation>
    <scope>IDENTIFICATION</scope>
</reference>
<proteinExistence type="predicted"/>
<dbReference type="Ensembl" id="ENSPANT00000066582.1">
    <property type="protein sequence ID" value="ENSPANP00000052219.1"/>
    <property type="gene ID" value="ENSPANG00000037027.1"/>
</dbReference>
<dbReference type="Proteomes" id="UP000028761">
    <property type="component" value="Chromosome 1"/>
</dbReference>
<dbReference type="PANTHER" id="PTHR46254:SF7">
    <property type="entry name" value="PI4-KINASE N-TERMINAL DOMAIN-CONTAINING PROTEIN"/>
    <property type="match status" value="1"/>
</dbReference>
<protein>
    <submittedName>
        <fullName evidence="2">Uncharacterized protein</fullName>
    </submittedName>
</protein>
<keyword evidence="3" id="KW-1185">Reference proteome</keyword>
<dbReference type="AlphaFoldDB" id="A0A8I5R6I9"/>
<keyword evidence="1" id="KW-1133">Transmembrane helix</keyword>
<evidence type="ECO:0000313" key="3">
    <source>
        <dbReference type="Proteomes" id="UP000028761"/>
    </source>
</evidence>
<feature type="transmembrane region" description="Helical" evidence="1">
    <location>
        <begin position="28"/>
        <end position="44"/>
    </location>
</feature>
<reference evidence="2" key="3">
    <citation type="submission" date="2025-09" db="UniProtKB">
        <authorList>
            <consortium name="Ensembl"/>
        </authorList>
    </citation>
    <scope>IDENTIFICATION</scope>
</reference>
<dbReference type="GeneTree" id="ENSGT00940000165497"/>
<dbReference type="PANTHER" id="PTHR46254">
    <property type="entry name" value="PROTEIN GVQW1-RELATED"/>
    <property type="match status" value="1"/>
</dbReference>
<evidence type="ECO:0000256" key="1">
    <source>
        <dbReference type="SAM" id="Phobius"/>
    </source>
</evidence>
<name>A0A8I5R6I9_PAPAN</name>
<accession>A0A8I5R6I9</accession>
<reference evidence="2 3" key="1">
    <citation type="submission" date="2012-03" db="EMBL/GenBank/DDBJ databases">
        <title>Whole Genome Assembly of Papio anubis.</title>
        <authorList>
            <person name="Liu Y.L."/>
            <person name="Abraham K.A."/>
            <person name="Akbar H.A."/>
            <person name="Ali S.A."/>
            <person name="Anosike U.A."/>
            <person name="Aqrawi P.A."/>
            <person name="Arias F.A."/>
            <person name="Attaway T.A."/>
            <person name="Awwad R.A."/>
            <person name="Babu C.B."/>
            <person name="Bandaranaike D.B."/>
            <person name="Battles P.B."/>
            <person name="Bell A.B."/>
            <person name="Beltran B.B."/>
            <person name="Berhane-Mersha D.B."/>
            <person name="Bess C.B."/>
            <person name="Bickham C.B."/>
            <person name="Bolden T.B."/>
            <person name="Carter K.C."/>
            <person name="Chau D.C."/>
            <person name="Chavez A.C."/>
            <person name="Clerc-Blankenburg K.C."/>
            <person name="Coyle M.C."/>
            <person name="Dao M.D."/>
            <person name="Davila M.L.D."/>
            <person name="Davy-Carroll L.D."/>
            <person name="Denson S.D."/>
            <person name="Dinh H.D."/>
            <person name="Fernandez S.F."/>
            <person name="Fernando P.F."/>
            <person name="Forbes L.F."/>
            <person name="Francis C.F."/>
            <person name="Francisco L.F."/>
            <person name="Fu Q.F."/>
            <person name="Garcia-Iii R.G."/>
            <person name="Garrett T.G."/>
            <person name="Gross S.G."/>
            <person name="Gubbala S.G."/>
            <person name="Hirani K.H."/>
            <person name="Hogues M.H."/>
            <person name="Hollins B.H."/>
            <person name="Jackson L.J."/>
            <person name="Javaid M.J."/>
            <person name="Jhangiani S.J."/>
            <person name="Johnson A.J."/>
            <person name="Johnson B.J."/>
            <person name="Jones J.J."/>
            <person name="Joshi V.J."/>
            <person name="Kalu J.K."/>
            <person name="Khan N.K."/>
            <person name="Korchina V.K."/>
            <person name="Kovar C.K."/>
            <person name="Lago L.L."/>
            <person name="Lara F.L."/>
            <person name="Le T.-K.L."/>
            <person name="Lee S.L."/>
            <person name="Legall-Iii F.L."/>
            <person name="Lemon S.L."/>
            <person name="Liu J.L."/>
            <person name="Liu Y.-S.L."/>
            <person name="Liyanage D.L."/>
            <person name="Lopez J.L."/>
            <person name="Lorensuhewa L.L."/>
            <person name="Mata R.M."/>
            <person name="Mathew T.M."/>
            <person name="Mercado C.M."/>
            <person name="Mercado I.M."/>
            <person name="Morales K.M."/>
            <person name="Morgan M.M."/>
            <person name="Munidasa M.M."/>
            <person name="Ngo D.N."/>
            <person name="Nguyen L.N."/>
            <person name="Nguyen T.N."/>
            <person name="Nguyen N.N."/>
            <person name="Obregon M.O."/>
            <person name="Okwuonu G.O."/>
            <person name="Ongeri F.O."/>
            <person name="Onwere C.O."/>
            <person name="Osifeso I.O."/>
            <person name="Parra A.P."/>
            <person name="Patil S.P."/>
            <person name="Perez A.P."/>
            <person name="Perez Y.P."/>
            <person name="Pham C.P."/>
            <person name="Pu L.-L.P."/>
            <person name="Puazo M.P."/>
            <person name="Quiroz J.Q."/>
            <person name="Rouhana J.R."/>
            <person name="Ruiz M.R."/>
            <person name="Ruiz S.-J.R."/>
            <person name="Saada N.S."/>
            <person name="Santibanez J.S."/>
            <person name="Scheel M.S."/>
            <person name="Schneider B.S."/>
            <person name="Simmons D.S."/>
            <person name="Sisson I.S."/>
            <person name="Tang L.-Y.T."/>
            <person name="Thornton R.T."/>
            <person name="Tisius J.T."/>
            <person name="Toledanes G.T."/>
            <person name="Trejos Z.T."/>
            <person name="Usmani K.U."/>
            <person name="Varghese R.V."/>
            <person name="Vattathil S.V."/>
            <person name="Vee V.V."/>
            <person name="Walker D.W."/>
            <person name="Weissenberger G.W."/>
            <person name="White C.W."/>
            <person name="Williams A.W."/>
            <person name="Woodworth J.W."/>
            <person name="Wright R.W."/>
            <person name="Zhu Y.Z."/>
            <person name="Han Y.H."/>
            <person name="Newsham I.N."/>
            <person name="Nazareth L.N."/>
            <person name="Worley K.W."/>
            <person name="Muzny D.M."/>
            <person name="Rogers J.R."/>
            <person name="Gibbs R.G."/>
        </authorList>
    </citation>
    <scope>NUCLEOTIDE SEQUENCE [LARGE SCALE GENOMIC DNA]</scope>
</reference>
<evidence type="ECO:0000313" key="2">
    <source>
        <dbReference type="Ensembl" id="ENSPANP00000052219.1"/>
    </source>
</evidence>
<keyword evidence="1" id="KW-0812">Transmembrane</keyword>
<sequence length="104" mass="11876">MVRPESLNYSLIHRLQNKCCVSRREDDINLLVHLLFFFFFFFFFETESGSVAQAGVLWPDLSSLQAPPPGFTPFSCLSLPSSWDYRRPPPRPASFLVETGVSLC</sequence>